<organism evidence="1 2">
    <name type="scientific">Parasedimentitalea denitrificans</name>
    <dbReference type="NCBI Taxonomy" id="2211118"/>
    <lineage>
        <taxon>Bacteria</taxon>
        <taxon>Pseudomonadati</taxon>
        <taxon>Pseudomonadota</taxon>
        <taxon>Alphaproteobacteria</taxon>
        <taxon>Rhodobacterales</taxon>
        <taxon>Paracoccaceae</taxon>
        <taxon>Parasedimentitalea</taxon>
    </lineage>
</organism>
<evidence type="ECO:0000313" key="1">
    <source>
        <dbReference type="EMBL" id="NIZ61559.1"/>
    </source>
</evidence>
<protein>
    <recommendedName>
        <fullName evidence="3">Solute-binding protein family 3/N-terminal domain-containing protein</fullName>
    </recommendedName>
</protein>
<dbReference type="SUPFAM" id="SSF53850">
    <property type="entry name" value="Periplasmic binding protein-like II"/>
    <property type="match status" value="1"/>
</dbReference>
<proteinExistence type="predicted"/>
<dbReference type="Gene3D" id="3.40.190.10">
    <property type="entry name" value="Periplasmic binding protein-like II"/>
    <property type="match status" value="2"/>
</dbReference>
<reference evidence="1 2" key="1">
    <citation type="submission" date="2018-05" db="EMBL/GenBank/DDBJ databases">
        <authorList>
            <person name="Zhang Y.-J."/>
        </authorList>
    </citation>
    <scope>NUCLEOTIDE SEQUENCE [LARGE SCALE GENOMIC DNA]</scope>
    <source>
        <strain evidence="1 2">CY04</strain>
    </source>
</reference>
<name>A0ABX0W7H8_9RHOB</name>
<dbReference type="Proteomes" id="UP001429564">
    <property type="component" value="Unassembled WGS sequence"/>
</dbReference>
<evidence type="ECO:0000313" key="2">
    <source>
        <dbReference type="Proteomes" id="UP001429564"/>
    </source>
</evidence>
<gene>
    <name evidence="1" type="ORF">DL239_11280</name>
</gene>
<evidence type="ECO:0008006" key="3">
    <source>
        <dbReference type="Google" id="ProtNLM"/>
    </source>
</evidence>
<comment type="caution">
    <text evidence="1">The sequence shown here is derived from an EMBL/GenBank/DDBJ whole genome shotgun (WGS) entry which is preliminary data.</text>
</comment>
<sequence>MHGVAGGPRSAPCLCRKGVSVGVTAGYGYPEDFQNADFFVREESETLSLSLRKLIFGRTNVIVAEEIAARYAVAAEYPDAVDNLKYSEMALQENPMHVAFSRERPDHIEVRDRFNEALAEMRKDKTLKEILEFHVVSKLMQ</sequence>
<accession>A0ABX0W7H8</accession>
<dbReference type="EMBL" id="QHLQ01000010">
    <property type="protein sequence ID" value="NIZ61559.1"/>
    <property type="molecule type" value="Genomic_DNA"/>
</dbReference>
<keyword evidence="2" id="KW-1185">Reference proteome</keyword>